<keyword evidence="2" id="KW-0805">Transcription regulation</keyword>
<evidence type="ECO:0000313" key="7">
    <source>
        <dbReference type="EMBL" id="MPM61411.1"/>
    </source>
</evidence>
<evidence type="ECO:0000256" key="3">
    <source>
        <dbReference type="ARBA" id="ARBA00023125"/>
    </source>
</evidence>
<sequence length="284" mass="32063">MLNSVVTTVSRGEILMATIHALTDSIGVTAETVRHYREMGLLRPVVRENGYYDYSVDDALTVLLAKELRSYDLPLSQTRDYFKNATLHQYLGMLDLRQEKLERQMELLRLEIKRMQETRVYASCGVRILGGVEEFDGPATWAVGALSRAGGLRAGRGKLLRRWTEHLPFTYVSATIPLSELMNRKDGAYALEVGAGALCHYVDEFKLPLPEDAFFQPGGHFIRTCIAVEDILSIGPADLAHLNRYTQEHGYAYASCTGCRLLFIENAGKRPLYYILIWVRVDPI</sequence>
<dbReference type="SMART" id="SM00422">
    <property type="entry name" value="HTH_MERR"/>
    <property type="match status" value="1"/>
</dbReference>
<gene>
    <name evidence="7" type="ORF">SDC9_108269</name>
</gene>
<evidence type="ECO:0000256" key="4">
    <source>
        <dbReference type="ARBA" id="ARBA00023163"/>
    </source>
</evidence>
<dbReference type="InterPro" id="IPR047057">
    <property type="entry name" value="MerR_fam"/>
</dbReference>
<protein>
    <recommendedName>
        <fullName evidence="6">HTH merR-type domain-containing protein</fullName>
    </recommendedName>
</protein>
<dbReference type="PANTHER" id="PTHR30204:SF69">
    <property type="entry name" value="MERR-FAMILY TRANSCRIPTIONAL REGULATOR"/>
    <property type="match status" value="1"/>
</dbReference>
<dbReference type="CDD" id="cd00592">
    <property type="entry name" value="HTH_MerR-like"/>
    <property type="match status" value="1"/>
</dbReference>
<reference evidence="7" key="1">
    <citation type="submission" date="2019-08" db="EMBL/GenBank/DDBJ databases">
        <authorList>
            <person name="Kucharzyk K."/>
            <person name="Murdoch R.W."/>
            <person name="Higgins S."/>
            <person name="Loffler F."/>
        </authorList>
    </citation>
    <scope>NUCLEOTIDE SEQUENCE</scope>
</reference>
<proteinExistence type="predicted"/>
<feature type="coiled-coil region" evidence="5">
    <location>
        <begin position="91"/>
        <end position="118"/>
    </location>
</feature>
<keyword evidence="1" id="KW-0678">Repressor</keyword>
<evidence type="ECO:0000256" key="2">
    <source>
        <dbReference type="ARBA" id="ARBA00023015"/>
    </source>
</evidence>
<dbReference type="SUPFAM" id="SSF46955">
    <property type="entry name" value="Putative DNA-binding domain"/>
    <property type="match status" value="1"/>
</dbReference>
<evidence type="ECO:0000256" key="5">
    <source>
        <dbReference type="SAM" id="Coils"/>
    </source>
</evidence>
<dbReference type="AlphaFoldDB" id="A0A645B9U2"/>
<comment type="caution">
    <text evidence="7">The sequence shown here is derived from an EMBL/GenBank/DDBJ whole genome shotgun (WGS) entry which is preliminary data.</text>
</comment>
<dbReference type="Gene3D" id="1.10.1660.10">
    <property type="match status" value="1"/>
</dbReference>
<dbReference type="InterPro" id="IPR009061">
    <property type="entry name" value="DNA-bd_dom_put_sf"/>
</dbReference>
<keyword evidence="4" id="KW-0804">Transcription</keyword>
<dbReference type="PROSITE" id="PS50937">
    <property type="entry name" value="HTH_MERR_2"/>
    <property type="match status" value="1"/>
</dbReference>
<organism evidence="7">
    <name type="scientific">bioreactor metagenome</name>
    <dbReference type="NCBI Taxonomy" id="1076179"/>
    <lineage>
        <taxon>unclassified sequences</taxon>
        <taxon>metagenomes</taxon>
        <taxon>ecological metagenomes</taxon>
    </lineage>
</organism>
<keyword evidence="5" id="KW-0175">Coiled coil</keyword>
<dbReference type="EMBL" id="VSSQ01018325">
    <property type="protein sequence ID" value="MPM61411.1"/>
    <property type="molecule type" value="Genomic_DNA"/>
</dbReference>
<dbReference type="GO" id="GO:0003700">
    <property type="term" value="F:DNA-binding transcription factor activity"/>
    <property type="evidence" value="ECO:0007669"/>
    <property type="project" value="InterPro"/>
</dbReference>
<evidence type="ECO:0000259" key="6">
    <source>
        <dbReference type="PROSITE" id="PS50937"/>
    </source>
</evidence>
<feature type="domain" description="HTH merR-type" evidence="6">
    <location>
        <begin position="27"/>
        <end position="84"/>
    </location>
</feature>
<keyword evidence="3" id="KW-0238">DNA-binding</keyword>
<dbReference type="InterPro" id="IPR000551">
    <property type="entry name" value="MerR-type_HTH_dom"/>
</dbReference>
<dbReference type="GO" id="GO:0003677">
    <property type="term" value="F:DNA binding"/>
    <property type="evidence" value="ECO:0007669"/>
    <property type="project" value="UniProtKB-KW"/>
</dbReference>
<dbReference type="PANTHER" id="PTHR30204">
    <property type="entry name" value="REDOX-CYCLING DRUG-SENSING TRANSCRIPTIONAL ACTIVATOR SOXR"/>
    <property type="match status" value="1"/>
</dbReference>
<accession>A0A645B9U2</accession>
<name>A0A645B9U2_9ZZZZ</name>
<dbReference type="Pfam" id="PF13411">
    <property type="entry name" value="MerR_1"/>
    <property type="match status" value="1"/>
</dbReference>
<evidence type="ECO:0000256" key="1">
    <source>
        <dbReference type="ARBA" id="ARBA00022491"/>
    </source>
</evidence>